<dbReference type="AlphaFoldDB" id="A0A9W9CR52"/>
<sequence>MKFQTLAASVLFASSSLAGVIKRDGQFAQGEPIDGKGKGAPILSGTDRQIDLANPSNLGEQSTDSGTVPNLKWRFGDSKTKLYPGGWVREQVINDLPASHDIAAAQQHLKKGAIRELHWVRRHRVAEWGQVLVGRVLVSAVDEKGRHQTTELGFGDIWYFPKGQAHTIQGLDDENEYLLAFDDGDFDKAGTTFNLDDWLAKTPKSIIAKSFGLPESVFDKIPDKNPYIQNSTSGQASKFRNISGGAGELTGDASYVYRTFQHAPEPAPGGAGQWWKIDSTNFPVSKTIASTYVVIEPKGIRELHWHPTSEEWLYFHAGEARATVFTGNSNSRTFNFKPGDTAVFPDNSGHYIENTSETQNLTFIEIYKADRVADVSLTQWLALTPADIVADVLKIPVDIVQGLKKEKQVIVHGRKN</sequence>
<feature type="binding site" evidence="3">
    <location>
        <position position="311"/>
    </location>
    <ligand>
        <name>Mn(2+)</name>
        <dbReference type="ChEBI" id="CHEBI:29035"/>
        <label>2</label>
    </ligand>
</feature>
<evidence type="ECO:0000313" key="6">
    <source>
        <dbReference type="EMBL" id="KAJ4376044.1"/>
    </source>
</evidence>
<dbReference type="GO" id="GO:0046872">
    <property type="term" value="F:metal ion binding"/>
    <property type="evidence" value="ECO:0007669"/>
    <property type="project" value="UniProtKB-KW"/>
</dbReference>
<gene>
    <name evidence="6" type="ORF">N0V83_001325</name>
</gene>
<dbReference type="InterPro" id="IPR017774">
    <property type="entry name" value="Bicupin_oxalate_deCO2ase/Oxase"/>
</dbReference>
<comment type="cofactor">
    <cofactor evidence="3">
        <name>Mn(2+)</name>
        <dbReference type="ChEBI" id="CHEBI:29035"/>
    </cofactor>
    <text evidence="3">Binds 2 manganese ions per subunit.</text>
</comment>
<evidence type="ECO:0000313" key="7">
    <source>
        <dbReference type="Proteomes" id="UP001140560"/>
    </source>
</evidence>
<dbReference type="CDD" id="cd20305">
    <property type="entry name" value="cupin_OxDC_C"/>
    <property type="match status" value="1"/>
</dbReference>
<reference evidence="6" key="1">
    <citation type="submission" date="2022-10" db="EMBL/GenBank/DDBJ databases">
        <title>Tapping the CABI collections for fungal endophytes: first genome assemblies for Collariella, Neodidymelliopsis, Ascochyta clinopodiicola, Didymella pomorum, Didymosphaeria variabile, Neocosmospora piperis and Neocucurbitaria cava.</title>
        <authorList>
            <person name="Hill R."/>
        </authorList>
    </citation>
    <scope>NUCLEOTIDE SEQUENCE</scope>
    <source>
        <strain evidence="6">IMI 356814</strain>
    </source>
</reference>
<feature type="domain" description="Cupin type-1" evidence="5">
    <location>
        <begin position="73"/>
        <end position="219"/>
    </location>
</feature>
<dbReference type="PANTHER" id="PTHR35848:SF9">
    <property type="entry name" value="SLL1358 PROTEIN"/>
    <property type="match status" value="1"/>
</dbReference>
<dbReference type="InterPro" id="IPR006045">
    <property type="entry name" value="Cupin_1"/>
</dbReference>
<evidence type="ECO:0000259" key="5">
    <source>
        <dbReference type="SMART" id="SM00835"/>
    </source>
</evidence>
<dbReference type="Pfam" id="PF00190">
    <property type="entry name" value="Cupin_1"/>
    <property type="match status" value="2"/>
</dbReference>
<accession>A0A9W9CR52</accession>
<proteinExistence type="predicted"/>
<feature type="signal peptide" evidence="4">
    <location>
        <begin position="1"/>
        <end position="18"/>
    </location>
</feature>
<feature type="binding site" evidence="3">
    <location>
        <position position="306"/>
    </location>
    <ligand>
        <name>Mn(2+)</name>
        <dbReference type="ChEBI" id="CHEBI:29035"/>
        <label>2</label>
    </ligand>
</feature>
<keyword evidence="1 3" id="KW-0479">Metal-binding</keyword>
<feature type="active site" description="Proton donor" evidence="2">
    <location>
        <position position="365"/>
    </location>
</feature>
<dbReference type="InterPro" id="IPR011051">
    <property type="entry name" value="RmlC_Cupin_sf"/>
</dbReference>
<dbReference type="SMART" id="SM00835">
    <property type="entry name" value="Cupin_1"/>
    <property type="match status" value="2"/>
</dbReference>
<keyword evidence="3" id="KW-0464">Manganese</keyword>
<feature type="binding site" evidence="3">
    <location>
        <position position="350"/>
    </location>
    <ligand>
        <name>Mn(2+)</name>
        <dbReference type="ChEBI" id="CHEBI:29035"/>
        <label>2</label>
    </ligand>
</feature>
<protein>
    <recommendedName>
        <fullName evidence="5">Cupin type-1 domain-containing protein</fullName>
    </recommendedName>
</protein>
<dbReference type="Gene3D" id="2.60.120.10">
    <property type="entry name" value="Jelly Rolls"/>
    <property type="match status" value="2"/>
</dbReference>
<feature type="chain" id="PRO_5040992763" description="Cupin type-1 domain-containing protein" evidence="4">
    <location>
        <begin position="19"/>
        <end position="416"/>
    </location>
</feature>
<feature type="binding site" evidence="3">
    <location>
        <position position="304"/>
    </location>
    <ligand>
        <name>Mn(2+)</name>
        <dbReference type="ChEBI" id="CHEBI:29035"/>
        <label>2</label>
    </ligand>
</feature>
<evidence type="ECO:0000256" key="2">
    <source>
        <dbReference type="PIRSR" id="PIRSR617774-1"/>
    </source>
</evidence>
<organism evidence="6 7">
    <name type="scientific">Neocucurbitaria cava</name>
    <dbReference type="NCBI Taxonomy" id="798079"/>
    <lineage>
        <taxon>Eukaryota</taxon>
        <taxon>Fungi</taxon>
        <taxon>Dikarya</taxon>
        <taxon>Ascomycota</taxon>
        <taxon>Pezizomycotina</taxon>
        <taxon>Dothideomycetes</taxon>
        <taxon>Pleosporomycetidae</taxon>
        <taxon>Pleosporales</taxon>
        <taxon>Pleosporineae</taxon>
        <taxon>Cucurbitariaceae</taxon>
        <taxon>Neocucurbitaria</taxon>
    </lineage>
</organism>
<feature type="domain" description="Cupin type-1" evidence="5">
    <location>
        <begin position="261"/>
        <end position="401"/>
    </location>
</feature>
<dbReference type="Proteomes" id="UP001140560">
    <property type="component" value="Unassembled WGS sequence"/>
</dbReference>
<dbReference type="InterPro" id="IPR051610">
    <property type="entry name" value="GPI/OXD"/>
</dbReference>
<dbReference type="NCBIfam" id="TIGR03404">
    <property type="entry name" value="bicupin_oxalic"/>
    <property type="match status" value="1"/>
</dbReference>
<feature type="binding site" evidence="3">
    <location>
        <position position="127"/>
    </location>
    <ligand>
        <name>Mn(2+)</name>
        <dbReference type="ChEBI" id="CHEBI:29035"/>
        <label>1</label>
    </ligand>
</feature>
<feature type="binding site" evidence="3">
    <location>
        <position position="166"/>
    </location>
    <ligand>
        <name>Mn(2+)</name>
        <dbReference type="ChEBI" id="CHEBI:29035"/>
        <label>1</label>
    </ligand>
</feature>
<dbReference type="SUPFAM" id="SSF51182">
    <property type="entry name" value="RmlC-like cupins"/>
    <property type="match status" value="1"/>
</dbReference>
<feature type="binding site" evidence="3">
    <location>
        <position position="123"/>
    </location>
    <ligand>
        <name>Mn(2+)</name>
        <dbReference type="ChEBI" id="CHEBI:29035"/>
        <label>1</label>
    </ligand>
</feature>
<dbReference type="GO" id="GO:0033609">
    <property type="term" value="P:oxalate metabolic process"/>
    <property type="evidence" value="ECO:0007669"/>
    <property type="project" value="InterPro"/>
</dbReference>
<dbReference type="EMBL" id="JAPEUY010000002">
    <property type="protein sequence ID" value="KAJ4376044.1"/>
    <property type="molecule type" value="Genomic_DNA"/>
</dbReference>
<evidence type="ECO:0000256" key="1">
    <source>
        <dbReference type="ARBA" id="ARBA00022723"/>
    </source>
</evidence>
<feature type="binding site" evidence="3">
    <location>
        <position position="118"/>
    </location>
    <ligand>
        <name>Mn(2+)</name>
        <dbReference type="ChEBI" id="CHEBI:29035"/>
        <label>1</label>
    </ligand>
</feature>
<evidence type="ECO:0000256" key="3">
    <source>
        <dbReference type="PIRSR" id="PIRSR617774-2"/>
    </source>
</evidence>
<comment type="caution">
    <text evidence="6">The sequence shown here is derived from an EMBL/GenBank/DDBJ whole genome shotgun (WGS) entry which is preliminary data.</text>
</comment>
<name>A0A9W9CR52_9PLEO</name>
<keyword evidence="4" id="KW-0732">Signal</keyword>
<dbReference type="InterPro" id="IPR014710">
    <property type="entry name" value="RmlC-like_jellyroll"/>
</dbReference>
<dbReference type="PANTHER" id="PTHR35848">
    <property type="entry name" value="OXALATE-BINDING PROTEIN"/>
    <property type="match status" value="1"/>
</dbReference>
<dbReference type="OrthoDB" id="10263073at2759"/>
<evidence type="ECO:0000256" key="4">
    <source>
        <dbReference type="SAM" id="SignalP"/>
    </source>
</evidence>
<keyword evidence="7" id="KW-1185">Reference proteome</keyword>